<evidence type="ECO:0000256" key="4">
    <source>
        <dbReference type="ARBA" id="ARBA00022989"/>
    </source>
</evidence>
<feature type="region of interest" description="Disordered" evidence="6">
    <location>
        <begin position="68"/>
        <end position="115"/>
    </location>
</feature>
<evidence type="ECO:0000256" key="2">
    <source>
        <dbReference type="ARBA" id="ARBA00007590"/>
    </source>
</evidence>
<dbReference type="EMBL" id="JAYMYS010000006">
    <property type="protein sequence ID" value="KAK7388330.1"/>
    <property type="molecule type" value="Genomic_DNA"/>
</dbReference>
<evidence type="ECO:0000256" key="7">
    <source>
        <dbReference type="SAM" id="Phobius"/>
    </source>
</evidence>
<feature type="compositionally biased region" description="Gly residues" evidence="6">
    <location>
        <begin position="80"/>
        <end position="105"/>
    </location>
</feature>
<evidence type="ECO:0000256" key="1">
    <source>
        <dbReference type="ARBA" id="ARBA00004141"/>
    </source>
</evidence>
<feature type="transmembrane region" description="Helical" evidence="7">
    <location>
        <begin position="201"/>
        <end position="219"/>
    </location>
</feature>
<keyword evidence="5 7" id="KW-0472">Membrane</keyword>
<dbReference type="PANTHER" id="PTHR12668">
    <property type="entry name" value="TRANSMEMBRANE PROTEIN 14, 15"/>
    <property type="match status" value="1"/>
</dbReference>
<evidence type="ECO:0000256" key="5">
    <source>
        <dbReference type="ARBA" id="ARBA00023136"/>
    </source>
</evidence>
<dbReference type="FunFam" id="1.10.10.1740:FF:000002">
    <property type="entry name" value="Transmembrane protein 14C"/>
    <property type="match status" value="1"/>
</dbReference>
<dbReference type="InterPro" id="IPR005349">
    <property type="entry name" value="TMEM14"/>
</dbReference>
<keyword evidence="9" id="KW-1185">Reference proteome</keyword>
<feature type="transmembrane region" description="Helical" evidence="7">
    <location>
        <begin position="127"/>
        <end position="144"/>
    </location>
</feature>
<name>A0AAN9S2S1_PSOTE</name>
<evidence type="ECO:0000256" key="6">
    <source>
        <dbReference type="SAM" id="MobiDB-lite"/>
    </source>
</evidence>
<reference evidence="8 9" key="1">
    <citation type="submission" date="2024-01" db="EMBL/GenBank/DDBJ databases">
        <title>The genomes of 5 underutilized Papilionoideae crops provide insights into root nodulation and disease resistanc.</title>
        <authorList>
            <person name="Jiang F."/>
        </authorList>
    </citation>
    <scope>NUCLEOTIDE SEQUENCE [LARGE SCALE GENOMIC DNA]</scope>
    <source>
        <strain evidence="8">DUOXIRENSHENG_FW03</strain>
        <tissue evidence="8">Leaves</tissue>
    </source>
</reference>
<protein>
    <submittedName>
        <fullName evidence="8">Uncharacterized protein</fullName>
    </submittedName>
</protein>
<accession>A0AAN9S2S1</accession>
<comment type="caution">
    <text evidence="8">The sequence shown here is derived from an EMBL/GenBank/DDBJ whole genome shotgun (WGS) entry which is preliminary data.</text>
</comment>
<organism evidence="8 9">
    <name type="scientific">Psophocarpus tetragonolobus</name>
    <name type="common">Winged bean</name>
    <name type="synonym">Dolichos tetragonolobus</name>
    <dbReference type="NCBI Taxonomy" id="3891"/>
    <lineage>
        <taxon>Eukaryota</taxon>
        <taxon>Viridiplantae</taxon>
        <taxon>Streptophyta</taxon>
        <taxon>Embryophyta</taxon>
        <taxon>Tracheophyta</taxon>
        <taxon>Spermatophyta</taxon>
        <taxon>Magnoliopsida</taxon>
        <taxon>eudicotyledons</taxon>
        <taxon>Gunneridae</taxon>
        <taxon>Pentapetalae</taxon>
        <taxon>rosids</taxon>
        <taxon>fabids</taxon>
        <taxon>Fabales</taxon>
        <taxon>Fabaceae</taxon>
        <taxon>Papilionoideae</taxon>
        <taxon>50 kb inversion clade</taxon>
        <taxon>NPAAA clade</taxon>
        <taxon>indigoferoid/millettioid clade</taxon>
        <taxon>Phaseoleae</taxon>
        <taxon>Psophocarpus</taxon>
    </lineage>
</organism>
<evidence type="ECO:0000256" key="3">
    <source>
        <dbReference type="ARBA" id="ARBA00022692"/>
    </source>
</evidence>
<dbReference type="InterPro" id="IPR044890">
    <property type="entry name" value="TMEM14_sf"/>
</dbReference>
<dbReference type="Proteomes" id="UP001386955">
    <property type="component" value="Unassembled WGS sequence"/>
</dbReference>
<dbReference type="Gene3D" id="1.10.10.1740">
    <property type="entry name" value="Transmembrane protein 14-like"/>
    <property type="match status" value="1"/>
</dbReference>
<dbReference type="GO" id="GO:0015245">
    <property type="term" value="F:fatty acid transmembrane transporter activity"/>
    <property type="evidence" value="ECO:0007669"/>
    <property type="project" value="TreeGrafter"/>
</dbReference>
<dbReference type="AlphaFoldDB" id="A0AAN9S2S1"/>
<comment type="subcellular location">
    <subcellularLocation>
        <location evidence="1">Membrane</location>
        <topology evidence="1">Multi-pass membrane protein</topology>
    </subcellularLocation>
</comment>
<dbReference type="GO" id="GO:0009706">
    <property type="term" value="C:chloroplast inner membrane"/>
    <property type="evidence" value="ECO:0007669"/>
    <property type="project" value="TreeGrafter"/>
</dbReference>
<dbReference type="Pfam" id="PF03647">
    <property type="entry name" value="Tmemb_14"/>
    <property type="match status" value="1"/>
</dbReference>
<feature type="transmembrane region" description="Helical" evidence="7">
    <location>
        <begin position="174"/>
        <end position="195"/>
    </location>
</feature>
<proteinExistence type="inferred from homology"/>
<dbReference type="PANTHER" id="PTHR12668:SF37">
    <property type="entry name" value="PROTEIN FATTY ACID EXPORT 2, CHLOROPLASTIC"/>
    <property type="match status" value="1"/>
</dbReference>
<keyword evidence="4 7" id="KW-1133">Transmembrane helix</keyword>
<evidence type="ECO:0000313" key="9">
    <source>
        <dbReference type="Proteomes" id="UP001386955"/>
    </source>
</evidence>
<sequence>MAEGLAVSGSTLASFSPTRPTTFNPSHIPNFLFLFPSQSHFPAFGYLTRSNPHLYAAVTSHSKATSLDLTQPDLDNNAGGPSGNGNGNGKGGDGGGGGGEGGGDNSKGDQGSDGDKRKMALLMSQKFTLAYAALVGVGGVMGYLKSGSSKSLLAGGLSASLLYYVYTELPGRPVFASSLGLGISAALLGVMGSRFKKSGKVFPAGVVSLVSLIMTGGYLHGIMRSAH</sequence>
<keyword evidence="3 7" id="KW-0812">Transmembrane</keyword>
<evidence type="ECO:0000313" key="8">
    <source>
        <dbReference type="EMBL" id="KAK7388330.1"/>
    </source>
</evidence>
<comment type="similarity">
    <text evidence="2">Belongs to the TMEM14 family.</text>
</comment>
<gene>
    <name evidence="8" type="ORF">VNO78_23144</name>
</gene>